<gene>
    <name evidence="9" type="ORF">MQN93_39505</name>
</gene>
<evidence type="ECO:0000313" key="10">
    <source>
        <dbReference type="Proteomes" id="UP001165270"/>
    </source>
</evidence>
<organism evidence="9 10">
    <name type="scientific">Streptomyces spinosisporus</name>
    <dbReference type="NCBI Taxonomy" id="2927582"/>
    <lineage>
        <taxon>Bacteria</taxon>
        <taxon>Bacillati</taxon>
        <taxon>Actinomycetota</taxon>
        <taxon>Actinomycetes</taxon>
        <taxon>Kitasatosporales</taxon>
        <taxon>Streptomycetaceae</taxon>
        <taxon>Streptomyces</taxon>
    </lineage>
</organism>
<feature type="transmembrane region" description="Helical" evidence="7">
    <location>
        <begin position="125"/>
        <end position="143"/>
    </location>
</feature>
<keyword evidence="7" id="KW-1133">Transmembrane helix</keyword>
<dbReference type="EC" id="7.1.1.8" evidence="2"/>
<feature type="transmembrane region" description="Helical" evidence="7">
    <location>
        <begin position="344"/>
        <end position="364"/>
    </location>
</feature>
<dbReference type="PROSITE" id="PS51002">
    <property type="entry name" value="CYTB_NTER"/>
    <property type="match status" value="1"/>
</dbReference>
<comment type="caution">
    <text evidence="9">The sequence shown here is derived from an EMBL/GenBank/DDBJ whole genome shotgun (WGS) entry which is preliminary data.</text>
</comment>
<dbReference type="InterPro" id="IPR016174">
    <property type="entry name" value="Di-haem_cyt_TM"/>
</dbReference>
<dbReference type="InterPro" id="IPR005797">
    <property type="entry name" value="Cyt_b/b6_N"/>
</dbReference>
<feature type="transmembrane region" description="Helical" evidence="7">
    <location>
        <begin position="91"/>
        <end position="113"/>
    </location>
</feature>
<dbReference type="PANTHER" id="PTHR19271:SF16">
    <property type="entry name" value="CYTOCHROME B"/>
    <property type="match status" value="1"/>
</dbReference>
<comment type="catalytic activity">
    <reaction evidence="4">
        <text>a quinol + 2 Fe(III)-[cytochrome c](out) = a quinone + 2 Fe(II)-[cytochrome c](out) + 2 H(+)(out)</text>
        <dbReference type="Rhea" id="RHEA:11484"/>
        <dbReference type="Rhea" id="RHEA-COMP:10350"/>
        <dbReference type="Rhea" id="RHEA-COMP:14399"/>
        <dbReference type="ChEBI" id="CHEBI:15378"/>
        <dbReference type="ChEBI" id="CHEBI:24646"/>
        <dbReference type="ChEBI" id="CHEBI:29033"/>
        <dbReference type="ChEBI" id="CHEBI:29034"/>
        <dbReference type="ChEBI" id="CHEBI:132124"/>
        <dbReference type="EC" id="7.1.1.8"/>
    </reaction>
</comment>
<evidence type="ECO:0000256" key="5">
    <source>
        <dbReference type="ARBA" id="ARBA00029568"/>
    </source>
</evidence>
<evidence type="ECO:0000259" key="8">
    <source>
        <dbReference type="PROSITE" id="PS51002"/>
    </source>
</evidence>
<feature type="region of interest" description="Disordered" evidence="6">
    <location>
        <begin position="493"/>
        <end position="517"/>
    </location>
</feature>
<feature type="transmembrane region" description="Helical" evidence="7">
    <location>
        <begin position="266"/>
        <end position="294"/>
    </location>
</feature>
<evidence type="ECO:0000256" key="2">
    <source>
        <dbReference type="ARBA" id="ARBA00012951"/>
    </source>
</evidence>
<dbReference type="RefSeq" id="WP_242713290.1">
    <property type="nucleotide sequence ID" value="NZ_JALDAX010000024.1"/>
</dbReference>
<evidence type="ECO:0000256" key="3">
    <source>
        <dbReference type="ARBA" id="ARBA00016116"/>
    </source>
</evidence>
<name>A0ABS9XUN6_9ACTN</name>
<protein>
    <recommendedName>
        <fullName evidence="3">Cytochrome bc1 complex cytochrome b subunit</fullName>
        <ecNumber evidence="2">7.1.1.8</ecNumber>
    </recommendedName>
    <alternativeName>
        <fullName evidence="5">Cytochrome bc1 reductase complex subunit QcrB</fullName>
    </alternativeName>
</protein>
<evidence type="ECO:0000313" key="9">
    <source>
        <dbReference type="EMBL" id="MCI3245801.1"/>
    </source>
</evidence>
<dbReference type="Pfam" id="PF13631">
    <property type="entry name" value="Cytochrom_B_N_2"/>
    <property type="match status" value="1"/>
</dbReference>
<feature type="transmembrane region" description="Helical" evidence="7">
    <location>
        <begin position="54"/>
        <end position="79"/>
    </location>
</feature>
<keyword evidence="7" id="KW-0812">Transmembrane</keyword>
<feature type="domain" description="Cytochrome b/b6 N-terminal region profile" evidence="8">
    <location>
        <begin position="26"/>
        <end position="252"/>
    </location>
</feature>
<dbReference type="InterPro" id="IPR027387">
    <property type="entry name" value="Cytb/b6-like_sf"/>
</dbReference>
<evidence type="ECO:0000256" key="6">
    <source>
        <dbReference type="SAM" id="MobiDB-lite"/>
    </source>
</evidence>
<dbReference type="EMBL" id="JALDAX010000024">
    <property type="protein sequence ID" value="MCI3245801.1"/>
    <property type="molecule type" value="Genomic_DNA"/>
</dbReference>
<dbReference type="PANTHER" id="PTHR19271">
    <property type="entry name" value="CYTOCHROME B"/>
    <property type="match status" value="1"/>
</dbReference>
<evidence type="ECO:0000256" key="7">
    <source>
        <dbReference type="SAM" id="Phobius"/>
    </source>
</evidence>
<sequence>MSAVEERKVTINNLRDRRDSPRGERMADWVDSRLGLYTIAKANMRKIFPDHWSFMLGEVCLWSFVVLILTGIYLTFFFHPSMNEVAYHGSYAPLNGITMSEAFASTLDISFDVRGGLLIRQMHHWAALIMVAGMLIHMMRHFFTGSFRKPREVNWMFGWTMLVLGMFEGFVGYSLPDDLLSGTGLRFVEGAILSVPIVGTYLAMFFFGGEFPGTEIVPRLYSVHILLLPALIAALIVVHMILLVYHKHTQWPGPGRTNRNVVGMPFLPVYLAKTSGFFFLVASVIAAMSAIASINPVWTYGPYRPDQVSTNAQPDWYMGFSEGLIRVMPGWEINAAGHTLNLGVLIPLIVFPTVLLAIGLYPFFESWITGDKREHHLLDRPRNRPVRTGLGVAWLSVYFLLLVGGGNDLFATRFHLSINSVTWFIRIALFVGPVVAFLITKRICLGLQNRDKRKVLHGRETGTIRRLPHGEYIEVHQDLSPAERHTLTAHEQYQPLDPGATEDANGIPRKPSRRDQLRTRLSRAYFGPSAQVAKLTREELRHNEEETTHSIEH</sequence>
<accession>A0ABS9XUN6</accession>
<evidence type="ECO:0000256" key="4">
    <source>
        <dbReference type="ARBA" id="ARBA00029351"/>
    </source>
</evidence>
<feature type="transmembrane region" description="Helical" evidence="7">
    <location>
        <begin position="187"/>
        <end position="209"/>
    </location>
</feature>
<dbReference type="SUPFAM" id="SSF81342">
    <property type="entry name" value="Transmembrane di-heme cytochromes"/>
    <property type="match status" value="1"/>
</dbReference>
<dbReference type="Gene3D" id="1.20.810.10">
    <property type="entry name" value="Cytochrome Bc1 Complex, Chain C"/>
    <property type="match status" value="1"/>
</dbReference>
<feature type="transmembrane region" description="Helical" evidence="7">
    <location>
        <begin position="423"/>
        <end position="444"/>
    </location>
</feature>
<evidence type="ECO:0000256" key="1">
    <source>
        <dbReference type="ARBA" id="ARBA00001971"/>
    </source>
</evidence>
<dbReference type="Proteomes" id="UP001165270">
    <property type="component" value="Unassembled WGS sequence"/>
</dbReference>
<feature type="transmembrane region" description="Helical" evidence="7">
    <location>
        <begin position="155"/>
        <end position="175"/>
    </location>
</feature>
<proteinExistence type="predicted"/>
<feature type="transmembrane region" description="Helical" evidence="7">
    <location>
        <begin position="385"/>
        <end position="403"/>
    </location>
</feature>
<comment type="cofactor">
    <cofactor evidence="1">
        <name>heme</name>
        <dbReference type="ChEBI" id="CHEBI:30413"/>
    </cofactor>
</comment>
<keyword evidence="10" id="KW-1185">Reference proteome</keyword>
<reference evidence="9" key="1">
    <citation type="submission" date="2022-03" db="EMBL/GenBank/DDBJ databases">
        <title>Streptomyces 7R015 and 7R016 isolated from Barleria lupulina in Thailand.</title>
        <authorList>
            <person name="Kanchanasin P."/>
            <person name="Phongsopitanun W."/>
            <person name="Tanasupawat S."/>
        </authorList>
    </citation>
    <scope>NUCLEOTIDE SEQUENCE</scope>
    <source>
        <strain evidence="9">7R016</strain>
    </source>
</reference>
<feature type="transmembrane region" description="Helical" evidence="7">
    <location>
        <begin position="221"/>
        <end position="245"/>
    </location>
</feature>
<keyword evidence="7" id="KW-0472">Membrane</keyword>